<sequence length="542" mass="60991">MDSRKFLTLQLENRVYQNSRLRRTVDLLGQSAHWDGRLTGMVDLLGWSTHWDVPLSMADRVVMILKSFVFFVRHSNSSIPPAYIISEDQCSYTINRSVNHTVAENVTLRCTKWSFSRQYLGETLVTKFDLVCDRALEIRSVISLLNLCTLFAIFYSFLQDKIGRKRAFLVNLFFHVVFNVAASIFPRNIMQFASLKFIAGVTCMWEICFCWALEFVGGPKQRTLVTTLMSIVYGLANMFVALVAWLCQDWDVFTFCTAAPFVLLISFIWLVPESPRWLFSQNRVDEAAEIVCSLGRWKKSSKVDIVTVKQLLLDINSHSSSDQPSDQMTIGQFLRSKNLLYKNLLITLASVIANQLYGMIPYDSEHIFSNFYVAYLLPTSVELPAVILNLFLVNKLGRTLPLSGFLFLSAFCCLATWPLEYTGGEWSTVVLASMARFFISAGLAVQEQMAEELYPTVGRGVGTGISYIASSLTGLASQFLIYSSIQWKLLPLIIMGCLTMATSFVCLFLPDTFGKPLPDSVQSAEAQGAVGCKAFKENVSYT</sequence>
<evidence type="ECO:0000256" key="3">
    <source>
        <dbReference type="ARBA" id="ARBA00022989"/>
    </source>
</evidence>
<feature type="transmembrane region" description="Helical" evidence="5">
    <location>
        <begin position="465"/>
        <end position="483"/>
    </location>
</feature>
<evidence type="ECO:0000256" key="5">
    <source>
        <dbReference type="SAM" id="Phobius"/>
    </source>
</evidence>
<proteinExistence type="predicted"/>
<dbReference type="InterPro" id="IPR005828">
    <property type="entry name" value="MFS_sugar_transport-like"/>
</dbReference>
<organism evidence="6 7">
    <name type="scientific">Romanomermis culicivorax</name>
    <name type="common">Nematode worm</name>
    <dbReference type="NCBI Taxonomy" id="13658"/>
    <lineage>
        <taxon>Eukaryota</taxon>
        <taxon>Metazoa</taxon>
        <taxon>Ecdysozoa</taxon>
        <taxon>Nematoda</taxon>
        <taxon>Enoplea</taxon>
        <taxon>Dorylaimia</taxon>
        <taxon>Mermithida</taxon>
        <taxon>Mermithoidea</taxon>
        <taxon>Mermithidae</taxon>
        <taxon>Romanomermis</taxon>
    </lineage>
</organism>
<dbReference type="WBParaSite" id="nRc.2.0.1.t34017-RA">
    <property type="protein sequence ID" value="nRc.2.0.1.t34017-RA"/>
    <property type="gene ID" value="nRc.2.0.1.g34017"/>
</dbReference>
<dbReference type="Pfam" id="PF00083">
    <property type="entry name" value="Sugar_tr"/>
    <property type="match status" value="1"/>
</dbReference>
<feature type="transmembrane region" description="Helical" evidence="5">
    <location>
        <begin position="339"/>
        <end position="360"/>
    </location>
</feature>
<dbReference type="Gene3D" id="1.20.1250.20">
    <property type="entry name" value="MFS general substrate transporter like domains"/>
    <property type="match status" value="1"/>
</dbReference>
<evidence type="ECO:0000256" key="2">
    <source>
        <dbReference type="ARBA" id="ARBA00022692"/>
    </source>
</evidence>
<feature type="transmembrane region" description="Helical" evidence="5">
    <location>
        <begin position="252"/>
        <end position="271"/>
    </location>
</feature>
<dbReference type="GO" id="GO:0022857">
    <property type="term" value="F:transmembrane transporter activity"/>
    <property type="evidence" value="ECO:0007669"/>
    <property type="project" value="InterPro"/>
</dbReference>
<name>A0A915K802_ROMCU</name>
<keyword evidence="2 5" id="KW-0812">Transmembrane</keyword>
<dbReference type="AlphaFoldDB" id="A0A915K802"/>
<dbReference type="Proteomes" id="UP000887565">
    <property type="component" value="Unplaced"/>
</dbReference>
<feature type="transmembrane region" description="Helical" evidence="5">
    <location>
        <begin position="372"/>
        <end position="393"/>
    </location>
</feature>
<feature type="transmembrane region" description="Helical" evidence="5">
    <location>
        <begin position="400"/>
        <end position="419"/>
    </location>
</feature>
<feature type="transmembrane region" description="Helical" evidence="5">
    <location>
        <begin position="167"/>
        <end position="185"/>
    </location>
</feature>
<evidence type="ECO:0000313" key="7">
    <source>
        <dbReference type="WBParaSite" id="nRc.2.0.1.t34017-RA"/>
    </source>
</evidence>
<keyword evidence="3 5" id="KW-1133">Transmembrane helix</keyword>
<evidence type="ECO:0000256" key="1">
    <source>
        <dbReference type="ARBA" id="ARBA00004141"/>
    </source>
</evidence>
<accession>A0A915K802</accession>
<feature type="transmembrane region" description="Helical" evidence="5">
    <location>
        <begin position="140"/>
        <end position="158"/>
    </location>
</feature>
<reference evidence="7" key="1">
    <citation type="submission" date="2022-11" db="UniProtKB">
        <authorList>
            <consortium name="WormBaseParasite"/>
        </authorList>
    </citation>
    <scope>IDENTIFICATION</scope>
</reference>
<feature type="transmembrane region" description="Helical" evidence="5">
    <location>
        <begin position="197"/>
        <end position="217"/>
    </location>
</feature>
<dbReference type="PANTHER" id="PTHR24064">
    <property type="entry name" value="SOLUTE CARRIER FAMILY 22 MEMBER"/>
    <property type="match status" value="1"/>
</dbReference>
<keyword evidence="4 5" id="KW-0472">Membrane</keyword>
<keyword evidence="6" id="KW-1185">Reference proteome</keyword>
<dbReference type="SUPFAM" id="SSF103473">
    <property type="entry name" value="MFS general substrate transporter"/>
    <property type="match status" value="1"/>
</dbReference>
<feature type="transmembrane region" description="Helical" evidence="5">
    <location>
        <begin position="489"/>
        <end position="509"/>
    </location>
</feature>
<evidence type="ECO:0000256" key="4">
    <source>
        <dbReference type="ARBA" id="ARBA00023136"/>
    </source>
</evidence>
<dbReference type="InterPro" id="IPR036259">
    <property type="entry name" value="MFS_trans_sf"/>
</dbReference>
<comment type="subcellular location">
    <subcellularLocation>
        <location evidence="1">Membrane</location>
        <topology evidence="1">Multi-pass membrane protein</topology>
    </subcellularLocation>
</comment>
<feature type="transmembrane region" description="Helical" evidence="5">
    <location>
        <begin position="224"/>
        <end position="246"/>
    </location>
</feature>
<dbReference type="GO" id="GO:0016020">
    <property type="term" value="C:membrane"/>
    <property type="evidence" value="ECO:0007669"/>
    <property type="project" value="UniProtKB-SubCell"/>
</dbReference>
<evidence type="ECO:0000313" key="6">
    <source>
        <dbReference type="Proteomes" id="UP000887565"/>
    </source>
</evidence>
<protein>
    <submittedName>
        <fullName evidence="7">Major facilitator superfamily (MFS) profile domain-containing protein</fullName>
    </submittedName>
</protein>